<dbReference type="EMBL" id="AJWK01034925">
    <property type="status" value="NOT_ANNOTATED_CDS"/>
    <property type="molecule type" value="Genomic_DNA"/>
</dbReference>
<accession>A0A1B0GLG6</accession>
<dbReference type="AlphaFoldDB" id="A0A1B0GLG6"/>
<keyword evidence="9" id="KW-0472">Membrane</keyword>
<evidence type="ECO:0000313" key="13">
    <source>
        <dbReference type="EnsemblMetazoa" id="LLOJ009954-PA"/>
    </source>
</evidence>
<evidence type="ECO:0000256" key="11">
    <source>
        <dbReference type="RuleBase" id="RU363063"/>
    </source>
</evidence>
<dbReference type="Proteomes" id="UP000092461">
    <property type="component" value="Unassembled WGS sequence"/>
</dbReference>
<proteinExistence type="inferred from homology"/>
<dbReference type="PANTHER" id="PTHR11214:SF376">
    <property type="entry name" value="HEXOSYLTRANSFERASE"/>
    <property type="match status" value="1"/>
</dbReference>
<dbReference type="GO" id="GO:0016758">
    <property type="term" value="F:hexosyltransferase activity"/>
    <property type="evidence" value="ECO:0007669"/>
    <property type="project" value="InterPro"/>
</dbReference>
<keyword evidence="10" id="KW-0325">Glycoprotein</keyword>
<keyword evidence="4 12" id="KW-0808">Transferase</keyword>
<comment type="subcellular location">
    <subcellularLocation>
        <location evidence="1 11">Golgi apparatus membrane</location>
        <topology evidence="1 11">Single-pass type II membrane protein</topology>
    </subcellularLocation>
</comment>
<dbReference type="PANTHER" id="PTHR11214">
    <property type="entry name" value="BETA-1,3-N-ACETYLGLUCOSAMINYLTRANSFERASE"/>
    <property type="match status" value="1"/>
</dbReference>
<evidence type="ECO:0000313" key="12">
    <source>
        <dbReference type="EMBL" id="MBC1171914.1"/>
    </source>
</evidence>
<evidence type="ECO:0000256" key="9">
    <source>
        <dbReference type="ARBA" id="ARBA00023136"/>
    </source>
</evidence>
<dbReference type="Gene3D" id="3.90.550.50">
    <property type="match status" value="1"/>
</dbReference>
<keyword evidence="3 11" id="KW-0328">Glycosyltransferase</keyword>
<dbReference type="VEuPathDB" id="VectorBase:LLONM1_004600"/>
<keyword evidence="7" id="KW-1133">Transmembrane helix</keyword>
<evidence type="ECO:0000256" key="8">
    <source>
        <dbReference type="ARBA" id="ARBA00023034"/>
    </source>
</evidence>
<dbReference type="VEuPathDB" id="VectorBase:LLOJ009954"/>
<dbReference type="GO" id="GO:0006493">
    <property type="term" value="P:protein O-linked glycosylation"/>
    <property type="evidence" value="ECO:0007669"/>
    <property type="project" value="TreeGrafter"/>
</dbReference>
<dbReference type="InterPro" id="IPR002659">
    <property type="entry name" value="Glyco_trans_31"/>
</dbReference>
<name>A0A1B0GLG6_LUTLO</name>
<evidence type="ECO:0000256" key="5">
    <source>
        <dbReference type="ARBA" id="ARBA00022692"/>
    </source>
</evidence>
<evidence type="ECO:0000313" key="14">
    <source>
        <dbReference type="Proteomes" id="UP000092461"/>
    </source>
</evidence>
<dbReference type="EnsemblMetazoa" id="LLOJ009954-RA">
    <property type="protein sequence ID" value="LLOJ009954-PA"/>
    <property type="gene ID" value="LLOJ009954"/>
</dbReference>
<keyword evidence="14" id="KW-1185">Reference proteome</keyword>
<evidence type="ECO:0000256" key="3">
    <source>
        <dbReference type="ARBA" id="ARBA00022676"/>
    </source>
</evidence>
<dbReference type="EC" id="2.4.1.-" evidence="11"/>
<evidence type="ECO:0000256" key="2">
    <source>
        <dbReference type="ARBA" id="ARBA00008661"/>
    </source>
</evidence>
<evidence type="ECO:0000256" key="1">
    <source>
        <dbReference type="ARBA" id="ARBA00004323"/>
    </source>
</evidence>
<keyword evidence="6" id="KW-0735">Signal-anchor</keyword>
<evidence type="ECO:0000256" key="4">
    <source>
        <dbReference type="ARBA" id="ARBA00022679"/>
    </source>
</evidence>
<reference evidence="14" key="1">
    <citation type="submission" date="2012-05" db="EMBL/GenBank/DDBJ databases">
        <title>Whole Genome Assembly of Lutzomyia longipalpis.</title>
        <authorList>
            <person name="Richards S."/>
            <person name="Qu C."/>
            <person name="Dillon R."/>
            <person name="Worley K."/>
            <person name="Scherer S."/>
            <person name="Batterton M."/>
            <person name="Taylor A."/>
            <person name="Hawes A."/>
            <person name="Hernandez B."/>
            <person name="Kovar C."/>
            <person name="Mandapat C."/>
            <person name="Pham C."/>
            <person name="Qu C."/>
            <person name="Jing C."/>
            <person name="Bess C."/>
            <person name="Bandaranaike D."/>
            <person name="Ngo D."/>
            <person name="Ongeri F."/>
            <person name="Arias F."/>
            <person name="Lara F."/>
            <person name="Weissenberger G."/>
            <person name="Kamau G."/>
            <person name="Han H."/>
            <person name="Shen H."/>
            <person name="Dinh H."/>
            <person name="Khalil I."/>
            <person name="Jones J."/>
            <person name="Shafer J."/>
            <person name="Jayaseelan J."/>
            <person name="Quiroz J."/>
            <person name="Blankenburg K."/>
            <person name="Nguyen L."/>
            <person name="Jackson L."/>
            <person name="Francisco L."/>
            <person name="Tang L.-Y."/>
            <person name="Pu L.-L."/>
            <person name="Perales L."/>
            <person name="Lorensuhewa L."/>
            <person name="Munidasa M."/>
            <person name="Coyle M."/>
            <person name="Taylor M."/>
            <person name="Puazo M."/>
            <person name="Firestine M."/>
            <person name="Scheel M."/>
            <person name="Javaid M."/>
            <person name="Wang M."/>
            <person name="Li M."/>
            <person name="Tabassum N."/>
            <person name="Saada N."/>
            <person name="Osuji N."/>
            <person name="Aqrawi P."/>
            <person name="Fu Q."/>
            <person name="Thornton R."/>
            <person name="Raj R."/>
            <person name="Goodspeed R."/>
            <person name="Mata R."/>
            <person name="Najjar R."/>
            <person name="Gubbala S."/>
            <person name="Lee S."/>
            <person name="Denson S."/>
            <person name="Patil S."/>
            <person name="Macmil S."/>
            <person name="Qi S."/>
            <person name="Matskevitch T."/>
            <person name="Palculict T."/>
            <person name="Mathew T."/>
            <person name="Vee V."/>
            <person name="Velamala V."/>
            <person name="Korchina V."/>
            <person name="Cai W."/>
            <person name="Liu W."/>
            <person name="Dai W."/>
            <person name="Zou X."/>
            <person name="Zhu Y."/>
            <person name="Zhang Y."/>
            <person name="Wu Y.-Q."/>
            <person name="Xin Y."/>
            <person name="Nazarath L."/>
            <person name="Kovar C."/>
            <person name="Han Y."/>
            <person name="Muzny D."/>
            <person name="Gibbs R."/>
        </authorList>
    </citation>
    <scope>NUCLEOTIDE SEQUENCE [LARGE SCALE GENOMIC DNA]</scope>
    <source>
        <strain evidence="14">Jacobina</strain>
    </source>
</reference>
<protein>
    <recommendedName>
        <fullName evidence="11">Hexosyltransferase</fullName>
        <ecNumber evidence="11">2.4.1.-</ecNumber>
    </recommendedName>
</protein>
<keyword evidence="8 11" id="KW-0333">Golgi apparatus</keyword>
<dbReference type="Pfam" id="PF01762">
    <property type="entry name" value="Galactosyl_T"/>
    <property type="match status" value="1"/>
</dbReference>
<dbReference type="FunFam" id="3.90.550.50:FF:000001">
    <property type="entry name" value="Hexosyltransferase"/>
    <property type="match status" value="1"/>
</dbReference>
<keyword evidence="5" id="KW-0812">Transmembrane</keyword>
<reference evidence="12" key="2">
    <citation type="journal article" date="2020" name="BMC">
        <title>Leishmania infection induces a limited differential gene expression in the sand fly midgut.</title>
        <authorList>
            <person name="Coutinho-Abreu I.V."/>
            <person name="Serafim T.D."/>
            <person name="Meneses C."/>
            <person name="Kamhawi S."/>
            <person name="Oliveira F."/>
            <person name="Valenzuela J.G."/>
        </authorList>
    </citation>
    <scope>NUCLEOTIDE SEQUENCE</scope>
    <source>
        <strain evidence="12">Jacobina</strain>
        <tissue evidence="12">Midgut</tissue>
    </source>
</reference>
<evidence type="ECO:0000256" key="10">
    <source>
        <dbReference type="ARBA" id="ARBA00023180"/>
    </source>
</evidence>
<dbReference type="GO" id="GO:0000139">
    <property type="term" value="C:Golgi membrane"/>
    <property type="evidence" value="ECO:0007669"/>
    <property type="project" value="UniProtKB-SubCell"/>
</dbReference>
<organism evidence="13 14">
    <name type="scientific">Lutzomyia longipalpis</name>
    <name type="common">Sand fly</name>
    <dbReference type="NCBI Taxonomy" id="7200"/>
    <lineage>
        <taxon>Eukaryota</taxon>
        <taxon>Metazoa</taxon>
        <taxon>Ecdysozoa</taxon>
        <taxon>Arthropoda</taxon>
        <taxon>Hexapoda</taxon>
        <taxon>Insecta</taxon>
        <taxon>Pterygota</taxon>
        <taxon>Neoptera</taxon>
        <taxon>Endopterygota</taxon>
        <taxon>Diptera</taxon>
        <taxon>Nematocera</taxon>
        <taxon>Psychodoidea</taxon>
        <taxon>Psychodidae</taxon>
        <taxon>Lutzomyia</taxon>
        <taxon>Lutzomyia</taxon>
    </lineage>
</organism>
<evidence type="ECO:0000256" key="7">
    <source>
        <dbReference type="ARBA" id="ARBA00022989"/>
    </source>
</evidence>
<dbReference type="EMBL" id="GITU01003211">
    <property type="protein sequence ID" value="MBC1171914.1"/>
    <property type="molecule type" value="Transcribed_RNA"/>
</dbReference>
<reference evidence="13" key="3">
    <citation type="submission" date="2020-05" db="UniProtKB">
        <authorList>
            <consortium name="EnsemblMetazoa"/>
        </authorList>
    </citation>
    <scope>IDENTIFICATION</scope>
    <source>
        <strain evidence="13">Jacobina</strain>
    </source>
</reference>
<sequence length="307" mass="34743">MKRIQRVALLALTVVAVFLILITRTGKPPDSLLNLRDFHYTIQQPSCGSLGVNPLVVILVHSAPGNLRKRQTIRETWASWRRHTRVVFLVGLSQGHQEAIEHEANVFGDVVQGSFVDSYRNLTYKHAMALKWGSEECPQARYVFKADDDIFINIPALCDFLEAPPSQHEIFCTHLLANPVLRNEASAWYVSPEEYPNETYPHYCSGCGIIYPQSILDRLQTAFKEIPFFWIDDVFVSGIARQKASVAIHEIDRYVLQTPQAGDIVSGKLSEGLLDGILYSNEISEHILRHLWHKTQLRALDGQSTPP</sequence>
<comment type="similarity">
    <text evidence="2 11">Belongs to the glycosyltransferase 31 family.</text>
</comment>
<evidence type="ECO:0000256" key="6">
    <source>
        <dbReference type="ARBA" id="ARBA00022968"/>
    </source>
</evidence>